<dbReference type="PROSITE" id="PS51892">
    <property type="entry name" value="SUBTILASE"/>
    <property type="match status" value="1"/>
</dbReference>
<comment type="caution">
    <text evidence="8">The sequence shown here is derived from an EMBL/GenBank/DDBJ whole genome shotgun (WGS) entry which is preliminary data.</text>
</comment>
<dbReference type="PANTHER" id="PTHR43806">
    <property type="entry name" value="PEPTIDASE S8"/>
    <property type="match status" value="1"/>
</dbReference>
<dbReference type="CDD" id="cd07487">
    <property type="entry name" value="Peptidases_S8_1"/>
    <property type="match status" value="1"/>
</dbReference>
<dbReference type="Gene3D" id="3.40.50.200">
    <property type="entry name" value="Peptidase S8/S53 domain"/>
    <property type="match status" value="1"/>
</dbReference>
<feature type="active site" description="Charge relay system" evidence="5">
    <location>
        <position position="177"/>
    </location>
</feature>
<dbReference type="InterPro" id="IPR023828">
    <property type="entry name" value="Peptidase_S8_Ser-AS"/>
</dbReference>
<dbReference type="GO" id="GO:0016787">
    <property type="term" value="F:hydrolase activity"/>
    <property type="evidence" value="ECO:0007669"/>
    <property type="project" value="UniProtKB-KW"/>
</dbReference>
<evidence type="ECO:0000313" key="8">
    <source>
        <dbReference type="EMBL" id="MFC4770300.1"/>
    </source>
</evidence>
<keyword evidence="3 5" id="KW-0378">Hydrolase</keyword>
<dbReference type="EC" id="3.4.-.-" evidence="8"/>
<dbReference type="Pfam" id="PF00082">
    <property type="entry name" value="Peptidase_S8"/>
    <property type="match status" value="1"/>
</dbReference>
<feature type="active site" description="Charge relay system" evidence="5">
    <location>
        <position position="142"/>
    </location>
</feature>
<evidence type="ECO:0000259" key="7">
    <source>
        <dbReference type="Pfam" id="PF00082"/>
    </source>
</evidence>
<dbReference type="PROSITE" id="PS00137">
    <property type="entry name" value="SUBTILASE_HIS"/>
    <property type="match status" value="1"/>
</dbReference>
<dbReference type="SUPFAM" id="SSF52743">
    <property type="entry name" value="Subtilisin-like"/>
    <property type="match status" value="1"/>
</dbReference>
<dbReference type="PRINTS" id="PR00723">
    <property type="entry name" value="SUBTILISIN"/>
</dbReference>
<comment type="similarity">
    <text evidence="1 5 6">Belongs to the peptidase S8 family.</text>
</comment>
<dbReference type="InterPro" id="IPR050131">
    <property type="entry name" value="Peptidase_S8_subtilisin-like"/>
</dbReference>
<keyword evidence="4 5" id="KW-0720">Serine protease</keyword>
<evidence type="ECO:0000256" key="6">
    <source>
        <dbReference type="RuleBase" id="RU003355"/>
    </source>
</evidence>
<gene>
    <name evidence="8" type="ORF">ACFO8Q_23770</name>
</gene>
<evidence type="ECO:0000256" key="5">
    <source>
        <dbReference type="PROSITE-ProRule" id="PRU01240"/>
    </source>
</evidence>
<organism evidence="8 9">
    <name type="scientific">Effusibacillus consociatus</name>
    <dbReference type="NCBI Taxonomy" id="1117041"/>
    <lineage>
        <taxon>Bacteria</taxon>
        <taxon>Bacillati</taxon>
        <taxon>Bacillota</taxon>
        <taxon>Bacilli</taxon>
        <taxon>Bacillales</taxon>
        <taxon>Alicyclobacillaceae</taxon>
        <taxon>Effusibacillus</taxon>
    </lineage>
</organism>
<evidence type="ECO:0000256" key="3">
    <source>
        <dbReference type="ARBA" id="ARBA00022801"/>
    </source>
</evidence>
<dbReference type="PROSITE" id="PS00138">
    <property type="entry name" value="SUBTILASE_SER"/>
    <property type="match status" value="1"/>
</dbReference>
<reference evidence="9" key="1">
    <citation type="journal article" date="2019" name="Int. J. Syst. Evol. Microbiol.">
        <title>The Global Catalogue of Microorganisms (GCM) 10K type strain sequencing project: providing services to taxonomists for standard genome sequencing and annotation.</title>
        <authorList>
            <consortium name="The Broad Institute Genomics Platform"/>
            <consortium name="The Broad Institute Genome Sequencing Center for Infectious Disease"/>
            <person name="Wu L."/>
            <person name="Ma J."/>
        </authorList>
    </citation>
    <scope>NUCLEOTIDE SEQUENCE [LARGE SCALE GENOMIC DNA]</scope>
    <source>
        <strain evidence="9">WYCCWR 12678</strain>
    </source>
</reference>
<dbReference type="InterPro" id="IPR036852">
    <property type="entry name" value="Peptidase_S8/S53_dom_sf"/>
</dbReference>
<dbReference type="Proteomes" id="UP001596002">
    <property type="component" value="Unassembled WGS sequence"/>
</dbReference>
<dbReference type="RefSeq" id="WP_380029826.1">
    <property type="nucleotide sequence ID" value="NZ_JBHSHC010000158.1"/>
</dbReference>
<evidence type="ECO:0000256" key="1">
    <source>
        <dbReference type="ARBA" id="ARBA00011073"/>
    </source>
</evidence>
<feature type="domain" description="Peptidase S8/S53" evidence="7">
    <location>
        <begin position="133"/>
        <end position="413"/>
    </location>
</feature>
<dbReference type="EMBL" id="JBHSHC010000158">
    <property type="protein sequence ID" value="MFC4770300.1"/>
    <property type="molecule type" value="Genomic_DNA"/>
</dbReference>
<dbReference type="InterPro" id="IPR022398">
    <property type="entry name" value="Peptidase_S8_His-AS"/>
</dbReference>
<accession>A0ABV9QCF0</accession>
<feature type="active site" description="Charge relay system" evidence="5">
    <location>
        <position position="369"/>
    </location>
</feature>
<name>A0ABV9QCF0_9BACL</name>
<keyword evidence="2 5" id="KW-0645">Protease</keyword>
<dbReference type="InterPro" id="IPR000209">
    <property type="entry name" value="Peptidase_S8/S53_dom"/>
</dbReference>
<dbReference type="InterPro" id="IPR023827">
    <property type="entry name" value="Peptidase_S8_Asp-AS"/>
</dbReference>
<dbReference type="InterPro" id="IPR015500">
    <property type="entry name" value="Peptidase_S8_subtilisin-rel"/>
</dbReference>
<keyword evidence="9" id="KW-1185">Reference proteome</keyword>
<protein>
    <submittedName>
        <fullName evidence="8">S8 family peptidase</fullName>
        <ecNumber evidence="8">3.4.-.-</ecNumber>
    </submittedName>
</protein>
<evidence type="ECO:0000313" key="9">
    <source>
        <dbReference type="Proteomes" id="UP001596002"/>
    </source>
</evidence>
<dbReference type="PROSITE" id="PS00136">
    <property type="entry name" value="SUBTILASE_ASP"/>
    <property type="match status" value="1"/>
</dbReference>
<evidence type="ECO:0000256" key="2">
    <source>
        <dbReference type="ARBA" id="ARBA00022670"/>
    </source>
</evidence>
<evidence type="ECO:0000256" key="4">
    <source>
        <dbReference type="ARBA" id="ARBA00022825"/>
    </source>
</evidence>
<dbReference type="PANTHER" id="PTHR43806:SF65">
    <property type="entry name" value="SERINE PROTEASE APRX"/>
    <property type="match status" value="1"/>
</dbReference>
<sequence>MLKHSGKMDTHLKRALVHSYRPLRKTPCFLQRFTRWLLDRTKKLSVIIQFDDQVTTATAAALNEHAKSHRLKVTRHHPMIQSVTAKVSISRLKCLCDSEAVKGIYLDREVHAVLDSATPSIGSSAAQQSGLTGKGVTIGVIDTGIYPHPDLTQPRNRIIAFKDFVNNRTEPYDDNGHGTHVAGDAAGNGLKSQGKYRGSAPEADLVGVKVLNKQGSGQLSSVIAGIEWCVVNCHLFGIRIISLSLGSTATTASKDDPVCQAVEKAWKAGLVVVVAAGNEGPASGTIASPGISPSVITVGAADDHNTVSQSDDTAANFSSRGPTIEGLTKPDILAPGVAITSLRSPRSFLDKSNSGARVGDWYFTLSGTSMATPIVSGAIAQILEQKPNLTPDQVKALLKEHAVDLGLDPNTQGSGEVNVNFLQ</sequence>
<proteinExistence type="inferred from homology"/>